<protein>
    <submittedName>
        <fullName evidence="1">Uncharacterized protein</fullName>
    </submittedName>
</protein>
<name>A0A850QTT0_PHODD</name>
<dbReference type="Proteomes" id="UP000533429">
    <property type="component" value="Unassembled WGS sequence"/>
</dbReference>
<sequence length="173" mass="20746">MGQIEQNMIDSVQRAVIDEYEVVVHWYNMWCREVAEREIKRKNKLLSGKEKTCYELNIKITEKSFSIYWQDVLFVQTGTKKRRLTTHIPFYTKQSTQIYYHPNQFSRASSWELELILQTEQRLIASRNRLNHLSNIIRSLSYYNKYSSNEAKFKPLKDVIDLSLKKSIAHYKN</sequence>
<dbReference type="EMBL" id="JABXOR010001070">
    <property type="protein sequence ID" value="NVP01892.1"/>
    <property type="molecule type" value="Genomic_DNA"/>
</dbReference>
<evidence type="ECO:0000313" key="1">
    <source>
        <dbReference type="EMBL" id="NVP01892.1"/>
    </source>
</evidence>
<comment type="caution">
    <text evidence="1">The sequence shown here is derived from an EMBL/GenBank/DDBJ whole genome shotgun (WGS) entry which is preliminary data.</text>
</comment>
<evidence type="ECO:0000313" key="2">
    <source>
        <dbReference type="Proteomes" id="UP000533429"/>
    </source>
</evidence>
<dbReference type="InterPro" id="IPR045809">
    <property type="entry name" value="MobI"/>
</dbReference>
<gene>
    <name evidence="1" type="ORF">HWA77_16885</name>
</gene>
<dbReference type="Pfam" id="PF19456">
    <property type="entry name" value="MobI"/>
    <property type="match status" value="1"/>
</dbReference>
<dbReference type="AlphaFoldDB" id="A0A850QTT0"/>
<proteinExistence type="predicted"/>
<organism evidence="1 2">
    <name type="scientific">Photobacterium damselae subsp. damselae</name>
    <name type="common">Listonella damsela</name>
    <dbReference type="NCBI Taxonomy" id="85581"/>
    <lineage>
        <taxon>Bacteria</taxon>
        <taxon>Pseudomonadati</taxon>
        <taxon>Pseudomonadota</taxon>
        <taxon>Gammaproteobacteria</taxon>
        <taxon>Vibrionales</taxon>
        <taxon>Vibrionaceae</taxon>
        <taxon>Photobacterium</taxon>
    </lineage>
</organism>
<accession>A0A850QTT0</accession>
<reference evidence="1 2" key="1">
    <citation type="submission" date="2020-06" db="EMBL/GenBank/DDBJ databases">
        <title>Photobacterium damselae subsp. damselae comparative genomics.</title>
        <authorList>
            <person name="Osorio C.R."/>
        </authorList>
    </citation>
    <scope>NUCLEOTIDE SEQUENCE [LARGE SCALE GENOMIC DNA]</scope>
    <source>
        <strain evidence="1 2">TW250/03</strain>
    </source>
</reference>